<gene>
    <name evidence="2" type="ORF">PCOR1329_LOCUS25541</name>
</gene>
<feature type="compositionally biased region" description="Low complexity" evidence="1">
    <location>
        <begin position="149"/>
        <end position="159"/>
    </location>
</feature>
<protein>
    <submittedName>
        <fullName evidence="2">Uncharacterized protein</fullName>
    </submittedName>
</protein>
<name>A0ABN9S2S8_9DINO</name>
<evidence type="ECO:0000256" key="1">
    <source>
        <dbReference type="SAM" id="MobiDB-lite"/>
    </source>
</evidence>
<reference evidence="2" key="1">
    <citation type="submission" date="2023-10" db="EMBL/GenBank/DDBJ databases">
        <authorList>
            <person name="Chen Y."/>
            <person name="Shah S."/>
            <person name="Dougan E. K."/>
            <person name="Thang M."/>
            <person name="Chan C."/>
        </authorList>
    </citation>
    <scope>NUCLEOTIDE SEQUENCE [LARGE SCALE GENOMIC DNA]</scope>
</reference>
<organism evidence="2 3">
    <name type="scientific">Prorocentrum cordatum</name>
    <dbReference type="NCBI Taxonomy" id="2364126"/>
    <lineage>
        <taxon>Eukaryota</taxon>
        <taxon>Sar</taxon>
        <taxon>Alveolata</taxon>
        <taxon>Dinophyceae</taxon>
        <taxon>Prorocentrales</taxon>
        <taxon>Prorocentraceae</taxon>
        <taxon>Prorocentrum</taxon>
    </lineage>
</organism>
<keyword evidence="3" id="KW-1185">Reference proteome</keyword>
<proteinExistence type="predicted"/>
<evidence type="ECO:0000313" key="3">
    <source>
        <dbReference type="Proteomes" id="UP001189429"/>
    </source>
</evidence>
<feature type="region of interest" description="Disordered" evidence="1">
    <location>
        <begin position="253"/>
        <end position="278"/>
    </location>
</feature>
<accession>A0ABN9S2S8</accession>
<feature type="region of interest" description="Disordered" evidence="1">
    <location>
        <begin position="140"/>
        <end position="179"/>
    </location>
</feature>
<feature type="region of interest" description="Disordered" evidence="1">
    <location>
        <begin position="481"/>
        <end position="506"/>
    </location>
</feature>
<sequence>MALVDGAVPGMRVLVQYSSDPGWTHERVLCWPTASDLSEWMVYTAGNHLYPEGRADYTSVVKWTGKRVYPPGTTNVVAFSRPLTDEELLSVVKRGRGEAIADHGNAAATWAGTGVTWTGRRLAVPDVMAVDAPRVERRLRGKQVRPAEAEAAAPLADADGGAGATGPRPPPPEELPPGTWVLSSLDGGADFGLEVRLSPNAVVRGRCGVDQDPRGEWFPIEFVTDDAMERWREDKLVAADKLRPAREALEERLFPGREAGAGGTATPPPEPEGGGLGPECVATHEREDLRTCWIDTDETGARFKEWRKVVQESTQEIFSDSSIRGPPACLEICRKMYRHGGAPKMWFQEWCKEQGVTRKDRAYHEVQTFIEVLYLAGTYDQLNMGALASLEVVSRRLLQYVEAYAHGAENANWGAAKHLGGTTNPLDLVPDALRSYASRLSKEEQELEALRMRSRVPGAAPADGAGAAAAAVASGGLPAAGAAGGAAAEGGECPTVSRRTKGSSGLRGSACLPIAPLAALPDDWCDGLTPGQRRRWLRDGNAACKSLNYLHGGEHRSGTAPEGSVSQRKMDLIRADVQQRVFSAARRWIDVDSAITEQEALAKLLKGKAGYAPLGSTSMGSYEYSRVSLPDCVLDAPSLAQMLPAEARIFLEEYSTKMLLPPREAALIRELHGLPGCHTDPLLLQRPRSYAKFVRR</sequence>
<evidence type="ECO:0000313" key="2">
    <source>
        <dbReference type="EMBL" id="CAK0825411.1"/>
    </source>
</evidence>
<comment type="caution">
    <text evidence="2">The sequence shown here is derived from an EMBL/GenBank/DDBJ whole genome shotgun (WGS) entry which is preliminary data.</text>
</comment>
<feature type="non-terminal residue" evidence="2">
    <location>
        <position position="696"/>
    </location>
</feature>
<dbReference type="Proteomes" id="UP001189429">
    <property type="component" value="Unassembled WGS sequence"/>
</dbReference>
<dbReference type="EMBL" id="CAUYUJ010008927">
    <property type="protein sequence ID" value="CAK0825411.1"/>
    <property type="molecule type" value="Genomic_DNA"/>
</dbReference>